<dbReference type="OrthoDB" id="1470350at2759"/>
<dbReference type="EMBL" id="FJOG01000016">
    <property type="protein sequence ID" value="CZR60565.1"/>
    <property type="molecule type" value="Genomic_DNA"/>
</dbReference>
<dbReference type="PANTHER" id="PTHR24305">
    <property type="entry name" value="CYTOCHROME P450"/>
    <property type="match status" value="1"/>
</dbReference>
<dbReference type="Proteomes" id="UP000184330">
    <property type="component" value="Unassembled WGS sequence"/>
</dbReference>
<dbReference type="Pfam" id="PF00067">
    <property type="entry name" value="p450"/>
    <property type="match status" value="1"/>
</dbReference>
<dbReference type="SUPFAM" id="SSF48264">
    <property type="entry name" value="Cytochrome P450"/>
    <property type="match status" value="2"/>
</dbReference>
<dbReference type="STRING" id="576137.A0A1L7X6B5"/>
<proteinExistence type="predicted"/>
<evidence type="ECO:0008006" key="3">
    <source>
        <dbReference type="Google" id="ProtNLM"/>
    </source>
</evidence>
<evidence type="ECO:0000313" key="2">
    <source>
        <dbReference type="Proteomes" id="UP000184330"/>
    </source>
</evidence>
<dbReference type="GO" id="GO:0004497">
    <property type="term" value="F:monooxygenase activity"/>
    <property type="evidence" value="ECO:0007669"/>
    <property type="project" value="InterPro"/>
</dbReference>
<dbReference type="InterPro" id="IPR050121">
    <property type="entry name" value="Cytochrome_P450_monoxygenase"/>
</dbReference>
<dbReference type="PANTHER" id="PTHR24305:SF168">
    <property type="entry name" value="P450, PUTATIVE (EUROFUNG)-RELATED"/>
    <property type="match status" value="1"/>
</dbReference>
<organism evidence="1 2">
    <name type="scientific">Phialocephala subalpina</name>
    <dbReference type="NCBI Taxonomy" id="576137"/>
    <lineage>
        <taxon>Eukaryota</taxon>
        <taxon>Fungi</taxon>
        <taxon>Dikarya</taxon>
        <taxon>Ascomycota</taxon>
        <taxon>Pezizomycotina</taxon>
        <taxon>Leotiomycetes</taxon>
        <taxon>Helotiales</taxon>
        <taxon>Mollisiaceae</taxon>
        <taxon>Phialocephala</taxon>
        <taxon>Phialocephala fortinii species complex</taxon>
    </lineage>
</organism>
<gene>
    <name evidence="1" type="ORF">PAC_10461</name>
</gene>
<dbReference type="Gene3D" id="1.10.630.10">
    <property type="entry name" value="Cytochrome P450"/>
    <property type="match status" value="2"/>
</dbReference>
<sequence>MVAGYSGKEVENLERLIDQNIAVFVGPIDKYVTAGSEFKPLDFGRKAQYFTLDVITNLAYGKAFGYLATDSDAYDYIKTVEETLPAAMMARKEVPASGGAVFGEDADVFGPERWLDSPLEKIREQEKTLEIIFAFGKYQCLGRNVALMDLNKVFVELFRRFDFSVVDPQKPIGNNTCMATFAIYNFWVAVTRLGEGLL</sequence>
<name>A0A1L7X6B5_9HELO</name>
<dbReference type="InterPro" id="IPR036396">
    <property type="entry name" value="Cyt_P450_sf"/>
</dbReference>
<dbReference type="GO" id="GO:0020037">
    <property type="term" value="F:heme binding"/>
    <property type="evidence" value="ECO:0007669"/>
    <property type="project" value="InterPro"/>
</dbReference>
<dbReference type="GO" id="GO:0016705">
    <property type="term" value="F:oxidoreductase activity, acting on paired donors, with incorporation or reduction of molecular oxygen"/>
    <property type="evidence" value="ECO:0007669"/>
    <property type="project" value="InterPro"/>
</dbReference>
<dbReference type="AlphaFoldDB" id="A0A1L7X6B5"/>
<protein>
    <recommendedName>
        <fullName evidence="3">Cytochrome P450</fullName>
    </recommendedName>
</protein>
<evidence type="ECO:0000313" key="1">
    <source>
        <dbReference type="EMBL" id="CZR60565.1"/>
    </source>
</evidence>
<dbReference type="InterPro" id="IPR001128">
    <property type="entry name" value="Cyt_P450"/>
</dbReference>
<accession>A0A1L7X6B5</accession>
<keyword evidence="2" id="KW-1185">Reference proteome</keyword>
<reference evidence="1 2" key="1">
    <citation type="submission" date="2016-03" db="EMBL/GenBank/DDBJ databases">
        <authorList>
            <person name="Ploux O."/>
        </authorList>
    </citation>
    <scope>NUCLEOTIDE SEQUENCE [LARGE SCALE GENOMIC DNA]</scope>
    <source>
        <strain evidence="1 2">UAMH 11012</strain>
    </source>
</reference>
<dbReference type="GO" id="GO:0005506">
    <property type="term" value="F:iron ion binding"/>
    <property type="evidence" value="ECO:0007669"/>
    <property type="project" value="InterPro"/>
</dbReference>